<accession>A0A2M9CH77</accession>
<keyword evidence="1" id="KW-1133">Transmembrane helix</keyword>
<feature type="transmembrane region" description="Helical" evidence="1">
    <location>
        <begin position="139"/>
        <end position="159"/>
    </location>
</feature>
<dbReference type="InterPro" id="IPR002656">
    <property type="entry name" value="Acyl_transf_3_dom"/>
</dbReference>
<dbReference type="PANTHER" id="PTHR23028:SF53">
    <property type="entry name" value="ACYL_TRANSF_3 DOMAIN-CONTAINING PROTEIN"/>
    <property type="match status" value="1"/>
</dbReference>
<dbReference type="EMBL" id="PGFF01000001">
    <property type="protein sequence ID" value="PJJ71237.1"/>
    <property type="molecule type" value="Genomic_DNA"/>
</dbReference>
<feature type="transmembrane region" description="Helical" evidence="1">
    <location>
        <begin position="247"/>
        <end position="267"/>
    </location>
</feature>
<feature type="transmembrane region" description="Helical" evidence="1">
    <location>
        <begin position="221"/>
        <end position="241"/>
    </location>
</feature>
<feature type="transmembrane region" description="Helical" evidence="1">
    <location>
        <begin position="351"/>
        <end position="372"/>
    </location>
</feature>
<feature type="domain" description="Acyltransferase 3" evidence="2">
    <location>
        <begin position="10"/>
        <end position="330"/>
    </location>
</feature>
<dbReference type="GO" id="GO:0009103">
    <property type="term" value="P:lipopolysaccharide biosynthetic process"/>
    <property type="evidence" value="ECO:0007669"/>
    <property type="project" value="TreeGrafter"/>
</dbReference>
<dbReference type="OrthoDB" id="3404679at2"/>
<feature type="transmembrane region" description="Helical" evidence="1">
    <location>
        <begin position="35"/>
        <end position="56"/>
    </location>
</feature>
<comment type="caution">
    <text evidence="4">The sequence shown here is derived from an EMBL/GenBank/DDBJ whole genome shotgun (WGS) entry which is preliminary data.</text>
</comment>
<evidence type="ECO:0000259" key="3">
    <source>
        <dbReference type="Pfam" id="PF19040"/>
    </source>
</evidence>
<evidence type="ECO:0000256" key="1">
    <source>
        <dbReference type="SAM" id="Phobius"/>
    </source>
</evidence>
<keyword evidence="1" id="KW-0812">Transmembrane</keyword>
<sequence length="662" mass="69821">MGSATGFRTDIQGLRAVAVALVVLAHVGVPGLEGGFIGVDVFFVLSGYLITGQLVDELNARGRVRLTDFYVRRIRRILPAALVVAALTTIGCLFLVAPLRRETTLLDALATVLFVPNLRFGAEGVDYLAESIPSPFQHYWSLGVEEQFYLVWPLLLILLALARRRIVLIAGVGAVALASFAASVATTPVDPSLAFFLPHTRAWEFAAGALLALFPALPASAGTAVLGWLGAGGIVATAVLLSPETAYPGWAALAPVAATCAALAGDAPGGPRVVLGLRPVQWIGAVSFSLYLVHWPLLRLTQEAVGLQTPLPLAVTIALGVLAVPLAGVLHRTVERPFRVRRGVPTPRRRTLLAALATTLLLAGSATGAAAASADPRLATDRVAADTAGEELPDGTTFVPSNLAPTLDRAARDVGDLQLDGCQQQKNEPELVVCEYGDPDAATTVALFGDSHAGRWFPALHEVVDRHGVRLITLVKSGCRSVDSEVAWSSTKNPSCTQWREAALAELVAEQPALILLANHLPPMPERNPRILQERWQEALSSSIERLPSARVAVVTDTPQLTAPPRYCLSANLSAADRCAESRDEVLNAPIAAAEQALASAGDLARIDLTDRFCNESTCPAVIGSTLVYSDDHHVTATFSRSLADALDDQLGPVLAAASLGG</sequence>
<proteinExistence type="predicted"/>
<dbReference type="Pfam" id="PF01757">
    <property type="entry name" value="Acyl_transf_3"/>
    <property type="match status" value="1"/>
</dbReference>
<feature type="transmembrane region" description="Helical" evidence="1">
    <location>
        <begin position="77"/>
        <end position="97"/>
    </location>
</feature>
<keyword evidence="1" id="KW-0472">Membrane</keyword>
<name>A0A2M9CH77_9MICO</name>
<dbReference type="PANTHER" id="PTHR23028">
    <property type="entry name" value="ACETYLTRANSFERASE"/>
    <property type="match status" value="1"/>
</dbReference>
<feature type="transmembrane region" description="Helical" evidence="1">
    <location>
        <begin position="310"/>
        <end position="330"/>
    </location>
</feature>
<feature type="transmembrane region" description="Helical" evidence="1">
    <location>
        <begin position="12"/>
        <end position="29"/>
    </location>
</feature>
<dbReference type="GO" id="GO:0016020">
    <property type="term" value="C:membrane"/>
    <property type="evidence" value="ECO:0007669"/>
    <property type="project" value="TreeGrafter"/>
</dbReference>
<gene>
    <name evidence="4" type="ORF">CLV46_0779</name>
</gene>
<dbReference type="Pfam" id="PF19040">
    <property type="entry name" value="SGNH"/>
    <property type="match status" value="1"/>
</dbReference>
<evidence type="ECO:0000259" key="2">
    <source>
        <dbReference type="Pfam" id="PF01757"/>
    </source>
</evidence>
<dbReference type="RefSeq" id="WP_100363559.1">
    <property type="nucleotide sequence ID" value="NZ_PGFF01000001.1"/>
</dbReference>
<feature type="transmembrane region" description="Helical" evidence="1">
    <location>
        <begin position="166"/>
        <end position="187"/>
    </location>
</feature>
<dbReference type="InterPro" id="IPR050879">
    <property type="entry name" value="Acyltransferase_3"/>
</dbReference>
<feature type="domain" description="SGNH" evidence="3">
    <location>
        <begin position="422"/>
        <end position="648"/>
    </location>
</feature>
<reference evidence="4 5" key="1">
    <citation type="submission" date="2017-11" db="EMBL/GenBank/DDBJ databases">
        <title>Genomic Encyclopedia of Archaeal and Bacterial Type Strains, Phase II (KMG-II): From Individual Species to Whole Genera.</title>
        <authorList>
            <person name="Goeker M."/>
        </authorList>
    </citation>
    <scope>NUCLEOTIDE SEQUENCE [LARGE SCALE GENOMIC DNA]</scope>
    <source>
        <strain evidence="4 5">DSM 27393</strain>
    </source>
</reference>
<dbReference type="InterPro" id="IPR043968">
    <property type="entry name" value="SGNH"/>
</dbReference>
<evidence type="ECO:0000313" key="4">
    <source>
        <dbReference type="EMBL" id="PJJ71237.1"/>
    </source>
</evidence>
<evidence type="ECO:0000313" key="5">
    <source>
        <dbReference type="Proteomes" id="UP000228758"/>
    </source>
</evidence>
<keyword evidence="5" id="KW-1185">Reference proteome</keyword>
<dbReference type="GO" id="GO:0016747">
    <property type="term" value="F:acyltransferase activity, transferring groups other than amino-acyl groups"/>
    <property type="evidence" value="ECO:0007669"/>
    <property type="project" value="InterPro"/>
</dbReference>
<protein>
    <submittedName>
        <fullName evidence="4">Peptidoglycan/LPS O-acetylase OafA/YrhL</fullName>
    </submittedName>
</protein>
<dbReference type="Proteomes" id="UP000228758">
    <property type="component" value="Unassembled WGS sequence"/>
</dbReference>
<dbReference type="AlphaFoldDB" id="A0A2M9CH77"/>
<organism evidence="4 5">
    <name type="scientific">Diaminobutyricimonas aerilata</name>
    <dbReference type="NCBI Taxonomy" id="1162967"/>
    <lineage>
        <taxon>Bacteria</taxon>
        <taxon>Bacillati</taxon>
        <taxon>Actinomycetota</taxon>
        <taxon>Actinomycetes</taxon>
        <taxon>Micrococcales</taxon>
        <taxon>Microbacteriaceae</taxon>
        <taxon>Diaminobutyricimonas</taxon>
    </lineage>
</organism>